<organism evidence="1 2">
    <name type="scientific">Sphingomonas paucimobilis NBRC 13935</name>
    <dbReference type="NCBI Taxonomy" id="1219050"/>
    <lineage>
        <taxon>Bacteria</taxon>
        <taxon>Pseudomonadati</taxon>
        <taxon>Pseudomonadota</taxon>
        <taxon>Alphaproteobacteria</taxon>
        <taxon>Sphingomonadales</taxon>
        <taxon>Sphingomonadaceae</taxon>
        <taxon>Sphingomonas</taxon>
    </lineage>
</organism>
<accession>A0A0C9N535</accession>
<keyword evidence="2" id="KW-1185">Reference proteome</keyword>
<dbReference type="RefSeq" id="WP_007406700.1">
    <property type="nucleotide sequence ID" value="NZ_BBJS01000043.1"/>
</dbReference>
<dbReference type="Proteomes" id="UP000032025">
    <property type="component" value="Unassembled WGS sequence"/>
</dbReference>
<name>A0A0C9N535_SPHPI</name>
<evidence type="ECO:0000313" key="1">
    <source>
        <dbReference type="EMBL" id="GAN14654.1"/>
    </source>
</evidence>
<evidence type="ECO:0000313" key="2">
    <source>
        <dbReference type="Proteomes" id="UP000032025"/>
    </source>
</evidence>
<comment type="caution">
    <text evidence="1">The sequence shown here is derived from an EMBL/GenBank/DDBJ whole genome shotgun (WGS) entry which is preliminary data.</text>
</comment>
<reference evidence="1 2" key="1">
    <citation type="submission" date="2014-08" db="EMBL/GenBank/DDBJ databases">
        <title>Whole genome shotgun sequence of Sphingomonas paucimobilis NBRC 13935.</title>
        <authorList>
            <person name="Hosoyama A."/>
            <person name="Hashimoto M."/>
            <person name="Hosoyama Y."/>
            <person name="Noguchi M."/>
            <person name="Uohara A."/>
            <person name="Ohji S."/>
            <person name="Katano-Makiyama Y."/>
            <person name="Ichikawa N."/>
            <person name="Kimura A."/>
            <person name="Yamazoe A."/>
            <person name="Fujita N."/>
        </authorList>
    </citation>
    <scope>NUCLEOTIDE SEQUENCE [LARGE SCALE GENOMIC DNA]</scope>
    <source>
        <strain evidence="1 2">NBRC 13935</strain>
    </source>
</reference>
<dbReference type="AlphaFoldDB" id="A0A0C9N535"/>
<proteinExistence type="predicted"/>
<dbReference type="EMBL" id="BBJS01000043">
    <property type="protein sequence ID" value="GAN14654.1"/>
    <property type="molecule type" value="Genomic_DNA"/>
</dbReference>
<sequence length="430" mass="47760">MWLIDRDTDGRGPRIALPAPLREALVRWYIGQGSPGDEEAGITLVQNARIGAKWIACDCLAADDPPPILTPAFLSEAETYYLRRLTSAKRPDHRADCPFFRDQVTHRISEVRSRETPAAPPEGFFEVLRPAPSKLAQQPESDASDDRTRHASVPRLARLLWRLLDVAGTTRAFPLSDGAEEPSIKREFDALVKASSRIEIAPGIELSRAFWTHADALHSRRAYAVLRRLSRDWPPGHAPQAFFALFSHQITGHVIETADNRPVRVANRVQSPSVRGNLVRGPFLVIVVAGQYPEARGYAPLRAYAQPIYSGQRFIPVDSEFERSLLRELLSIQRNLHRHGIDAAIEKPVFDILTPLGPARPDFLIEARSRITGEIKRLAIDAIDHGDDEHDGSSTSGHSRMREIAPLLCLSSGDLELGRVARKVAAALDL</sequence>
<dbReference type="GeneID" id="78525633"/>
<protein>
    <submittedName>
        <fullName evidence="1">DNA, contig: SP643</fullName>
    </submittedName>
</protein>
<gene>
    <name evidence="1" type="ORF">SP6_43_01530</name>
</gene>